<evidence type="ECO:0000256" key="2">
    <source>
        <dbReference type="SAM" id="SignalP"/>
    </source>
</evidence>
<organism evidence="4 5">
    <name type="scientific">Lacticaseibacillus thailandensis DSM 22698 = JCM 13996</name>
    <dbReference type="NCBI Taxonomy" id="1423810"/>
    <lineage>
        <taxon>Bacteria</taxon>
        <taxon>Bacillati</taxon>
        <taxon>Bacillota</taxon>
        <taxon>Bacilli</taxon>
        <taxon>Lactobacillales</taxon>
        <taxon>Lactobacillaceae</taxon>
        <taxon>Lacticaseibacillus</taxon>
    </lineage>
</organism>
<dbReference type="EMBL" id="AYZK01000009">
    <property type="protein sequence ID" value="KRM86503.1"/>
    <property type="molecule type" value="Genomic_DNA"/>
</dbReference>
<feature type="compositionally biased region" description="Polar residues" evidence="1">
    <location>
        <begin position="32"/>
        <end position="46"/>
    </location>
</feature>
<sequence length="203" mass="21868">MHTSGGKLMKTILLTVVSLCVLSACGHPTATPHETSSQSNSSHVNRQQSSKPSQAVKVSVSAVVELMHDRWGTDVDLSSIEIEPHGNQYQYDVEAVDDDTEYQMVLDGRTGRVLRQAQHALAADEAGGVERQEHAINTEHLLALGHITQAATQAVPGTAREWSLEQDDGVPVWSVKIQTAHAGQREVSVQADTGKVLATSDDD</sequence>
<evidence type="ECO:0000256" key="1">
    <source>
        <dbReference type="SAM" id="MobiDB-lite"/>
    </source>
</evidence>
<feature type="signal peptide" evidence="2">
    <location>
        <begin position="1"/>
        <end position="26"/>
    </location>
</feature>
<reference evidence="4 5" key="1">
    <citation type="journal article" date="2015" name="Genome Announc.">
        <title>Expanding the biotechnology potential of lactobacilli through comparative genomics of 213 strains and associated genera.</title>
        <authorList>
            <person name="Sun Z."/>
            <person name="Harris H.M."/>
            <person name="McCann A."/>
            <person name="Guo C."/>
            <person name="Argimon S."/>
            <person name="Zhang W."/>
            <person name="Yang X."/>
            <person name="Jeffery I.B."/>
            <person name="Cooney J.C."/>
            <person name="Kagawa T.F."/>
            <person name="Liu W."/>
            <person name="Song Y."/>
            <person name="Salvetti E."/>
            <person name="Wrobel A."/>
            <person name="Rasinkangas P."/>
            <person name="Parkhill J."/>
            <person name="Rea M.C."/>
            <person name="O'Sullivan O."/>
            <person name="Ritari J."/>
            <person name="Douillard F.P."/>
            <person name="Paul Ross R."/>
            <person name="Yang R."/>
            <person name="Briner A.E."/>
            <person name="Felis G.E."/>
            <person name="de Vos W.M."/>
            <person name="Barrangou R."/>
            <person name="Klaenhammer T.R."/>
            <person name="Caufield P.W."/>
            <person name="Cui Y."/>
            <person name="Zhang H."/>
            <person name="O'Toole P.W."/>
        </authorList>
    </citation>
    <scope>NUCLEOTIDE SEQUENCE [LARGE SCALE GENOMIC DNA]</scope>
    <source>
        <strain evidence="4 5">DSM 22698</strain>
    </source>
</reference>
<dbReference type="Gene3D" id="3.10.450.40">
    <property type="match status" value="2"/>
</dbReference>
<protein>
    <recommendedName>
        <fullName evidence="3">PepSY domain-containing protein</fullName>
    </recommendedName>
</protein>
<evidence type="ECO:0000313" key="4">
    <source>
        <dbReference type="EMBL" id="KRM86503.1"/>
    </source>
</evidence>
<accession>A0A0R2C4S5</accession>
<proteinExistence type="predicted"/>
<dbReference type="Proteomes" id="UP000051789">
    <property type="component" value="Unassembled WGS sequence"/>
</dbReference>
<feature type="domain" description="PepSY" evidence="3">
    <location>
        <begin position="75"/>
        <end position="116"/>
    </location>
</feature>
<name>A0A0R2C4S5_9LACO</name>
<keyword evidence="2" id="KW-0732">Signal</keyword>
<evidence type="ECO:0000313" key="5">
    <source>
        <dbReference type="Proteomes" id="UP000051789"/>
    </source>
</evidence>
<evidence type="ECO:0000259" key="3">
    <source>
        <dbReference type="Pfam" id="PF03413"/>
    </source>
</evidence>
<feature type="region of interest" description="Disordered" evidence="1">
    <location>
        <begin position="28"/>
        <end position="55"/>
    </location>
</feature>
<feature type="chain" id="PRO_5039625555" description="PepSY domain-containing protein" evidence="2">
    <location>
        <begin position="27"/>
        <end position="203"/>
    </location>
</feature>
<keyword evidence="5" id="KW-1185">Reference proteome</keyword>
<dbReference type="Pfam" id="PF03413">
    <property type="entry name" value="PepSY"/>
    <property type="match status" value="2"/>
</dbReference>
<dbReference type="PATRIC" id="fig|1423810.4.peg.1982"/>
<dbReference type="AlphaFoldDB" id="A0A0R2C4S5"/>
<comment type="caution">
    <text evidence="4">The sequence shown here is derived from an EMBL/GenBank/DDBJ whole genome shotgun (WGS) entry which is preliminary data.</text>
</comment>
<dbReference type="STRING" id="1423810.FD19_GL001933"/>
<feature type="domain" description="PepSY" evidence="3">
    <location>
        <begin position="147"/>
        <end position="198"/>
    </location>
</feature>
<gene>
    <name evidence="4" type="ORF">FD19_GL001933</name>
</gene>
<dbReference type="InterPro" id="IPR025711">
    <property type="entry name" value="PepSY"/>
</dbReference>
<dbReference type="PROSITE" id="PS51257">
    <property type="entry name" value="PROKAR_LIPOPROTEIN"/>
    <property type="match status" value="1"/>
</dbReference>